<dbReference type="InterPro" id="IPR036961">
    <property type="entry name" value="Kinesin_motor_dom_sf"/>
</dbReference>
<keyword evidence="1" id="KW-0505">Motor protein</keyword>
<dbReference type="Gene3D" id="3.40.850.10">
    <property type="entry name" value="Kinesin motor domain"/>
    <property type="match status" value="1"/>
</dbReference>
<proteinExistence type="inferred from homology"/>
<dbReference type="GO" id="GO:0015630">
    <property type="term" value="C:microtubule cytoskeleton"/>
    <property type="evidence" value="ECO:0007669"/>
    <property type="project" value="TreeGrafter"/>
</dbReference>
<dbReference type="GO" id="GO:0005524">
    <property type="term" value="F:ATP binding"/>
    <property type="evidence" value="ECO:0007669"/>
    <property type="project" value="InterPro"/>
</dbReference>
<dbReference type="PROSITE" id="PS50067">
    <property type="entry name" value="KINESIN_MOTOR_2"/>
    <property type="match status" value="1"/>
</dbReference>
<name>A0A444ZW35_ARAHY</name>
<dbReference type="Proteomes" id="UP000289738">
    <property type="component" value="Chromosome B03"/>
</dbReference>
<dbReference type="InterPro" id="IPR027417">
    <property type="entry name" value="P-loop_NTPase"/>
</dbReference>
<comment type="caution">
    <text evidence="4">The sequence shown here is derived from an EMBL/GenBank/DDBJ whole genome shotgun (WGS) entry which is preliminary data.</text>
</comment>
<dbReference type="EMBL" id="SDMP01000013">
    <property type="protein sequence ID" value="RYR18379.1"/>
    <property type="molecule type" value="Genomic_DNA"/>
</dbReference>
<accession>A0A444ZW35</accession>
<dbReference type="AlphaFoldDB" id="A0A444ZW35"/>
<dbReference type="InterPro" id="IPR027640">
    <property type="entry name" value="Kinesin-like_fam"/>
</dbReference>
<keyword evidence="5" id="KW-1185">Reference proteome</keyword>
<comment type="similarity">
    <text evidence="2">Belongs to the TRAFAC class myosin-kinesin ATPase superfamily. Kinesin family.</text>
</comment>
<dbReference type="STRING" id="3818.A0A444ZW35"/>
<organism evidence="4 5">
    <name type="scientific">Arachis hypogaea</name>
    <name type="common">Peanut</name>
    <dbReference type="NCBI Taxonomy" id="3818"/>
    <lineage>
        <taxon>Eukaryota</taxon>
        <taxon>Viridiplantae</taxon>
        <taxon>Streptophyta</taxon>
        <taxon>Embryophyta</taxon>
        <taxon>Tracheophyta</taxon>
        <taxon>Spermatophyta</taxon>
        <taxon>Magnoliopsida</taxon>
        <taxon>eudicotyledons</taxon>
        <taxon>Gunneridae</taxon>
        <taxon>Pentapetalae</taxon>
        <taxon>rosids</taxon>
        <taxon>fabids</taxon>
        <taxon>Fabales</taxon>
        <taxon>Fabaceae</taxon>
        <taxon>Papilionoideae</taxon>
        <taxon>50 kb inversion clade</taxon>
        <taxon>dalbergioids sensu lato</taxon>
        <taxon>Dalbergieae</taxon>
        <taxon>Pterocarpus clade</taxon>
        <taxon>Arachis</taxon>
    </lineage>
</organism>
<dbReference type="Pfam" id="PF00225">
    <property type="entry name" value="Kinesin"/>
    <property type="match status" value="1"/>
</dbReference>
<gene>
    <name evidence="4" type="ORF">Ahy_B03g062995</name>
</gene>
<evidence type="ECO:0000256" key="2">
    <source>
        <dbReference type="PROSITE-ProRule" id="PRU00283"/>
    </source>
</evidence>
<reference evidence="4 5" key="1">
    <citation type="submission" date="2019-01" db="EMBL/GenBank/DDBJ databases">
        <title>Sequencing of cultivated peanut Arachis hypogaea provides insights into genome evolution and oil improvement.</title>
        <authorList>
            <person name="Chen X."/>
        </authorList>
    </citation>
    <scope>NUCLEOTIDE SEQUENCE [LARGE SCALE GENOMIC DNA]</scope>
    <source>
        <strain evidence="5">cv. Fuhuasheng</strain>
        <tissue evidence="4">Leaves</tissue>
    </source>
</reference>
<evidence type="ECO:0000313" key="4">
    <source>
        <dbReference type="EMBL" id="RYR18379.1"/>
    </source>
</evidence>
<dbReference type="SUPFAM" id="SSF52540">
    <property type="entry name" value="P-loop containing nucleoside triphosphate hydrolases"/>
    <property type="match status" value="1"/>
</dbReference>
<evidence type="ECO:0000259" key="3">
    <source>
        <dbReference type="PROSITE" id="PS50067"/>
    </source>
</evidence>
<comment type="caution">
    <text evidence="2">Lacks conserved residue(s) required for the propagation of feature annotation.</text>
</comment>
<dbReference type="GO" id="GO:0007018">
    <property type="term" value="P:microtubule-based movement"/>
    <property type="evidence" value="ECO:0007669"/>
    <property type="project" value="InterPro"/>
</dbReference>
<dbReference type="GO" id="GO:0008017">
    <property type="term" value="F:microtubule binding"/>
    <property type="evidence" value="ECO:0007669"/>
    <property type="project" value="InterPro"/>
</dbReference>
<feature type="domain" description="Kinesin motor" evidence="3">
    <location>
        <begin position="1"/>
        <end position="156"/>
    </location>
</feature>
<evidence type="ECO:0000313" key="5">
    <source>
        <dbReference type="Proteomes" id="UP000289738"/>
    </source>
</evidence>
<protein>
    <recommendedName>
        <fullName evidence="3">Kinesin motor domain-containing protein</fullName>
    </recommendedName>
</protein>
<sequence length="156" mass="17230">MTYDIYVQMVEIYNEQVRDLLAEDETDNKLEIRSCNDDGLSLPYATLSPVTSRSDVLTLMKLGEVNCAVSSTALNNRSSRSHGGMSVFTENHQQQPEQLIGFPYKNGVVSKAEQLIDFVHKNDGVSKAEQLLNFALKTNGVSKPAESNGFKISVAQ</sequence>
<evidence type="ECO:0000256" key="1">
    <source>
        <dbReference type="ARBA" id="ARBA00023175"/>
    </source>
</evidence>
<dbReference type="PANTHER" id="PTHR47972:SF4">
    <property type="entry name" value="KINESIN-LIKE PROTEIN KIN-14L"/>
    <property type="match status" value="1"/>
</dbReference>
<dbReference type="GO" id="GO:0003777">
    <property type="term" value="F:microtubule motor activity"/>
    <property type="evidence" value="ECO:0007669"/>
    <property type="project" value="InterPro"/>
</dbReference>
<dbReference type="PANTHER" id="PTHR47972">
    <property type="entry name" value="KINESIN-LIKE PROTEIN KLP-3"/>
    <property type="match status" value="1"/>
</dbReference>
<dbReference type="InterPro" id="IPR001752">
    <property type="entry name" value="Kinesin_motor_dom"/>
</dbReference>